<feature type="transmembrane region" description="Helical" evidence="2">
    <location>
        <begin position="209"/>
        <end position="228"/>
    </location>
</feature>
<evidence type="ECO:0000313" key="3">
    <source>
        <dbReference type="EMBL" id="CCX10376.1"/>
    </source>
</evidence>
<evidence type="ECO:0000256" key="1">
    <source>
        <dbReference type="SAM" id="MobiDB-lite"/>
    </source>
</evidence>
<dbReference type="OrthoDB" id="3032844at2759"/>
<dbReference type="eggNOG" id="ENOG502T2E1">
    <property type="taxonomic scope" value="Eukaryota"/>
</dbReference>
<name>U4L278_PYROM</name>
<feature type="region of interest" description="Disordered" evidence="1">
    <location>
        <begin position="653"/>
        <end position="680"/>
    </location>
</feature>
<gene>
    <name evidence="3" type="ORF">PCON_09970</name>
</gene>
<keyword evidence="2" id="KW-1133">Transmembrane helix</keyword>
<protein>
    <submittedName>
        <fullName evidence="3">Uncharacterized protein</fullName>
    </submittedName>
</protein>
<keyword evidence="2" id="KW-0472">Membrane</keyword>
<dbReference type="AlphaFoldDB" id="U4L278"/>
<evidence type="ECO:0000313" key="4">
    <source>
        <dbReference type="Proteomes" id="UP000018144"/>
    </source>
</evidence>
<keyword evidence="2" id="KW-0812">Transmembrane</keyword>
<reference evidence="3 4" key="1">
    <citation type="journal article" date="2013" name="PLoS Genet.">
        <title>The genome and development-dependent transcriptomes of Pyronema confluens: a window into fungal evolution.</title>
        <authorList>
            <person name="Traeger S."/>
            <person name="Altegoer F."/>
            <person name="Freitag M."/>
            <person name="Gabaldon T."/>
            <person name="Kempken F."/>
            <person name="Kumar A."/>
            <person name="Marcet-Houben M."/>
            <person name="Poggeler S."/>
            <person name="Stajich J.E."/>
            <person name="Nowrousian M."/>
        </authorList>
    </citation>
    <scope>NUCLEOTIDE SEQUENCE [LARGE SCALE GENOMIC DNA]</scope>
    <source>
        <strain evidence="4">CBS 100304</strain>
        <tissue evidence="3">Vegetative mycelium</tissue>
    </source>
</reference>
<organism evidence="3 4">
    <name type="scientific">Pyronema omphalodes (strain CBS 100304)</name>
    <name type="common">Pyronema confluens</name>
    <dbReference type="NCBI Taxonomy" id="1076935"/>
    <lineage>
        <taxon>Eukaryota</taxon>
        <taxon>Fungi</taxon>
        <taxon>Dikarya</taxon>
        <taxon>Ascomycota</taxon>
        <taxon>Pezizomycotina</taxon>
        <taxon>Pezizomycetes</taxon>
        <taxon>Pezizales</taxon>
        <taxon>Pyronemataceae</taxon>
        <taxon>Pyronema</taxon>
    </lineage>
</organism>
<sequence>MFSVIASRLIDRNPIMALYLGLLFSSAVFRSLAYVLAAPVSVQDASQSKNDSAFQTIATGTQDLAALVGLFATDSVERYSVDYSRAPVRSLLGVSKLDRLPKEELVTVSYISRMTNNKNEMIYYMVKEVDHTRDSFPATMAEPKDLTHDLRLGASYSHTWAGHDTRAWVTIQSTGSNDNMGIPRTCSRRYKFSCRLCFVGLDMESSTSYFWNVFGLAISSIMWSYVYVVEQIPSPMPGLTSSKSVNSDTHSFKIAEFRNSSGSSESSIPARTSPKRAADYENFAVIRPEKRSKQLIFCNLETVSGKKLQICRIVSLLSAVLISVGYIAQYVEIKYMSTVESAWWLGVQTTLALVRITIWIWDPAFDNYIDRKCSHYAEPIENDHIDGWELAGLHFTSGKAYEGPNKYLRLPMSLLERLGEISILDLLIQAKDIVDGDRLSAKLDEALLMDGTVLWMLPPTLFAKWLGYRNLNRTSIEEPSKSYNLAFINIKDPVSPDSEPWEKGEIHVLPMICSEGGSSYIATHAKSHNDDMDNRTVYIHNPWEYRYEGGSPFKKSENCSVNIPYHVLEDITKKISKELDDAISWLNTQKYGVFLGKSSVSGPIESAATSHHPGRLVDTGLTDEALMEQPKTENQRPSVSSWQGRVIGPATIDIFGSPSTATRTNSTQLSRAGIQPSNTF</sequence>
<evidence type="ECO:0000256" key="2">
    <source>
        <dbReference type="SAM" id="Phobius"/>
    </source>
</evidence>
<accession>U4L278</accession>
<dbReference type="EMBL" id="HF935539">
    <property type="protein sequence ID" value="CCX10376.1"/>
    <property type="molecule type" value="Genomic_DNA"/>
</dbReference>
<feature type="compositionally biased region" description="Polar residues" evidence="1">
    <location>
        <begin position="657"/>
        <end position="680"/>
    </location>
</feature>
<keyword evidence="4" id="KW-1185">Reference proteome</keyword>
<proteinExistence type="predicted"/>
<dbReference type="Proteomes" id="UP000018144">
    <property type="component" value="Unassembled WGS sequence"/>
</dbReference>